<keyword evidence="3" id="KW-1185">Reference proteome</keyword>
<dbReference type="AlphaFoldDB" id="A0A816AIJ4"/>
<dbReference type="EMBL" id="CAJOBC010101477">
    <property type="protein sequence ID" value="CAF4473927.1"/>
    <property type="molecule type" value="Genomic_DNA"/>
</dbReference>
<comment type="caution">
    <text evidence="1">The sequence shown here is derived from an EMBL/GenBank/DDBJ whole genome shotgun (WGS) entry which is preliminary data.</text>
</comment>
<accession>A0A816AIJ4</accession>
<protein>
    <submittedName>
        <fullName evidence="1">Uncharacterized protein</fullName>
    </submittedName>
</protein>
<gene>
    <name evidence="1" type="ORF">GPM918_LOCUS42240</name>
    <name evidence="2" type="ORF">SRO942_LOCUS43446</name>
</gene>
<name>A0A816AIJ4_9BILA</name>
<evidence type="ECO:0000313" key="2">
    <source>
        <dbReference type="EMBL" id="CAF4473927.1"/>
    </source>
</evidence>
<sequence length="94" mass="10731">MSCQEWQIITSMLTIAFNKIYPLTVYLLVSTMIDTQTPDMVIIVKMTKDFNKIDSVRIKQLPTQSCAAHRLVLLKTTAFVTELKTLKLARIPNT</sequence>
<proteinExistence type="predicted"/>
<reference evidence="1" key="1">
    <citation type="submission" date="2021-02" db="EMBL/GenBank/DDBJ databases">
        <authorList>
            <person name="Nowell W R."/>
        </authorList>
    </citation>
    <scope>NUCLEOTIDE SEQUENCE</scope>
</reference>
<dbReference type="OrthoDB" id="5588185at2759"/>
<dbReference type="Proteomes" id="UP000681722">
    <property type="component" value="Unassembled WGS sequence"/>
</dbReference>
<dbReference type="Proteomes" id="UP000663829">
    <property type="component" value="Unassembled WGS sequence"/>
</dbReference>
<evidence type="ECO:0000313" key="3">
    <source>
        <dbReference type="Proteomes" id="UP000663829"/>
    </source>
</evidence>
<evidence type="ECO:0000313" key="1">
    <source>
        <dbReference type="EMBL" id="CAF1598095.1"/>
    </source>
</evidence>
<dbReference type="EMBL" id="CAJNOQ010035127">
    <property type="protein sequence ID" value="CAF1598095.1"/>
    <property type="molecule type" value="Genomic_DNA"/>
</dbReference>
<organism evidence="1 3">
    <name type="scientific">Didymodactylos carnosus</name>
    <dbReference type="NCBI Taxonomy" id="1234261"/>
    <lineage>
        <taxon>Eukaryota</taxon>
        <taxon>Metazoa</taxon>
        <taxon>Spiralia</taxon>
        <taxon>Gnathifera</taxon>
        <taxon>Rotifera</taxon>
        <taxon>Eurotatoria</taxon>
        <taxon>Bdelloidea</taxon>
        <taxon>Philodinida</taxon>
        <taxon>Philodinidae</taxon>
        <taxon>Didymodactylos</taxon>
    </lineage>
</organism>